<organism evidence="4">
    <name type="scientific">Gongylonema pulchrum</name>
    <dbReference type="NCBI Taxonomy" id="637853"/>
    <lineage>
        <taxon>Eukaryota</taxon>
        <taxon>Metazoa</taxon>
        <taxon>Ecdysozoa</taxon>
        <taxon>Nematoda</taxon>
        <taxon>Chromadorea</taxon>
        <taxon>Rhabditida</taxon>
        <taxon>Spirurina</taxon>
        <taxon>Spiruromorpha</taxon>
        <taxon>Spiruroidea</taxon>
        <taxon>Gongylonematidae</taxon>
        <taxon>Gongylonema</taxon>
    </lineage>
</organism>
<dbReference type="Proteomes" id="UP000271098">
    <property type="component" value="Unassembled WGS sequence"/>
</dbReference>
<dbReference type="PROSITE" id="PS50191">
    <property type="entry name" value="CRAL_TRIO"/>
    <property type="match status" value="1"/>
</dbReference>
<dbReference type="WBParaSite" id="GPUH_0002710901-mRNA-1">
    <property type="protein sequence ID" value="GPUH_0002710901-mRNA-1"/>
    <property type="gene ID" value="GPUH_0002710901"/>
</dbReference>
<reference evidence="2 3" key="2">
    <citation type="submission" date="2018-11" db="EMBL/GenBank/DDBJ databases">
        <authorList>
            <consortium name="Pathogen Informatics"/>
        </authorList>
    </citation>
    <scope>NUCLEOTIDE SEQUENCE [LARGE SCALE GENOMIC DNA]</scope>
</reference>
<protein>
    <submittedName>
        <fullName evidence="4">CRAL-TRIO domain-containing protein</fullName>
    </submittedName>
</protein>
<dbReference type="AlphaFoldDB" id="A0A183F1I8"/>
<dbReference type="InterPro" id="IPR051064">
    <property type="entry name" value="SEC14/CRAL-TRIO_domain"/>
</dbReference>
<dbReference type="GO" id="GO:0005737">
    <property type="term" value="C:cytoplasm"/>
    <property type="evidence" value="ECO:0007669"/>
    <property type="project" value="TreeGrafter"/>
</dbReference>
<dbReference type="SUPFAM" id="SSF52087">
    <property type="entry name" value="CRAL/TRIO domain"/>
    <property type="match status" value="1"/>
</dbReference>
<name>A0A183F1I8_9BILA</name>
<dbReference type="InterPro" id="IPR036865">
    <property type="entry name" value="CRAL-TRIO_dom_sf"/>
</dbReference>
<gene>
    <name evidence="2" type="ORF">GPUH_LOCUS27079</name>
</gene>
<sequence length="91" mass="10511">MTDVCCQTGRPFEQMMLVFDLDHISSAHYSCKAFSSSFTTLILLFQEHYPLVLKKILIIRAPEMARLAFKTMTPFLSDKILVHFLLMIILV</sequence>
<dbReference type="Gene3D" id="3.40.525.10">
    <property type="entry name" value="CRAL-TRIO lipid binding domain"/>
    <property type="match status" value="1"/>
</dbReference>
<dbReference type="InterPro" id="IPR001251">
    <property type="entry name" value="CRAL-TRIO_dom"/>
</dbReference>
<reference evidence="4" key="1">
    <citation type="submission" date="2016-06" db="UniProtKB">
        <authorList>
            <consortium name="WormBaseParasite"/>
        </authorList>
    </citation>
    <scope>IDENTIFICATION</scope>
</reference>
<keyword evidence="3" id="KW-1185">Reference proteome</keyword>
<dbReference type="EMBL" id="UYRT01118375">
    <property type="protein sequence ID" value="VDN49920.1"/>
    <property type="molecule type" value="Genomic_DNA"/>
</dbReference>
<evidence type="ECO:0000259" key="1">
    <source>
        <dbReference type="PROSITE" id="PS50191"/>
    </source>
</evidence>
<evidence type="ECO:0000313" key="4">
    <source>
        <dbReference type="WBParaSite" id="GPUH_0002710901-mRNA-1"/>
    </source>
</evidence>
<feature type="domain" description="CRAL-TRIO" evidence="1">
    <location>
        <begin position="1"/>
        <end position="91"/>
    </location>
</feature>
<accession>A0A183F1I8</accession>
<proteinExistence type="predicted"/>
<evidence type="ECO:0000313" key="3">
    <source>
        <dbReference type="Proteomes" id="UP000271098"/>
    </source>
</evidence>
<dbReference type="PANTHER" id="PTHR23324:SF83">
    <property type="entry name" value="SEC14-LIKE PROTEIN 2"/>
    <property type="match status" value="1"/>
</dbReference>
<dbReference type="Pfam" id="PF00650">
    <property type="entry name" value="CRAL_TRIO"/>
    <property type="match status" value="1"/>
</dbReference>
<dbReference type="CDD" id="cd00170">
    <property type="entry name" value="SEC14"/>
    <property type="match status" value="1"/>
</dbReference>
<dbReference type="OrthoDB" id="1434354at2759"/>
<evidence type="ECO:0000313" key="2">
    <source>
        <dbReference type="EMBL" id="VDN49920.1"/>
    </source>
</evidence>
<dbReference type="PANTHER" id="PTHR23324">
    <property type="entry name" value="SEC14 RELATED PROTEIN"/>
    <property type="match status" value="1"/>
</dbReference>